<feature type="region of interest" description="Disordered" evidence="8">
    <location>
        <begin position="1"/>
        <end position="39"/>
    </location>
</feature>
<keyword evidence="5" id="KW-0238">DNA-binding</keyword>
<protein>
    <recommendedName>
        <fullName evidence="9">Zn(2)-C6 fungal-type domain-containing protein</fullName>
    </recommendedName>
</protein>
<keyword evidence="11" id="KW-1185">Reference proteome</keyword>
<accession>A0A319D7B1</accession>
<keyword evidence="3" id="KW-0862">Zinc</keyword>
<evidence type="ECO:0000256" key="6">
    <source>
        <dbReference type="ARBA" id="ARBA00023163"/>
    </source>
</evidence>
<evidence type="ECO:0000259" key="9">
    <source>
        <dbReference type="PROSITE" id="PS50048"/>
    </source>
</evidence>
<dbReference type="GO" id="GO:0006351">
    <property type="term" value="P:DNA-templated transcription"/>
    <property type="evidence" value="ECO:0007669"/>
    <property type="project" value="InterPro"/>
</dbReference>
<dbReference type="PANTHER" id="PTHR31313">
    <property type="entry name" value="TY1 ENHANCER ACTIVATOR"/>
    <property type="match status" value="1"/>
</dbReference>
<dbReference type="InterPro" id="IPR051615">
    <property type="entry name" value="Transcr_Regulatory_Elem"/>
</dbReference>
<evidence type="ECO:0000256" key="1">
    <source>
        <dbReference type="ARBA" id="ARBA00004123"/>
    </source>
</evidence>
<keyword evidence="4" id="KW-0805">Transcription regulation</keyword>
<keyword evidence="7" id="KW-0539">Nucleus</keyword>
<dbReference type="CDD" id="cd14723">
    <property type="entry name" value="ZIP_Ppr1"/>
    <property type="match status" value="1"/>
</dbReference>
<evidence type="ECO:0000256" key="5">
    <source>
        <dbReference type="ARBA" id="ARBA00023125"/>
    </source>
</evidence>
<evidence type="ECO:0000313" key="11">
    <source>
        <dbReference type="Proteomes" id="UP000247810"/>
    </source>
</evidence>
<evidence type="ECO:0000256" key="8">
    <source>
        <dbReference type="SAM" id="MobiDB-lite"/>
    </source>
</evidence>
<dbReference type="GO" id="GO:0000981">
    <property type="term" value="F:DNA-binding transcription factor activity, RNA polymerase II-specific"/>
    <property type="evidence" value="ECO:0007669"/>
    <property type="project" value="InterPro"/>
</dbReference>
<dbReference type="AlphaFoldDB" id="A0A319D7B1"/>
<dbReference type="GO" id="GO:0008270">
    <property type="term" value="F:zinc ion binding"/>
    <property type="evidence" value="ECO:0007669"/>
    <property type="project" value="InterPro"/>
</dbReference>
<feature type="region of interest" description="Disordered" evidence="8">
    <location>
        <begin position="705"/>
        <end position="727"/>
    </location>
</feature>
<evidence type="ECO:0000256" key="7">
    <source>
        <dbReference type="ARBA" id="ARBA00023242"/>
    </source>
</evidence>
<evidence type="ECO:0000256" key="4">
    <source>
        <dbReference type="ARBA" id="ARBA00023015"/>
    </source>
</evidence>
<gene>
    <name evidence="10" type="ORF">BO71DRAFT_327935</name>
</gene>
<proteinExistence type="predicted"/>
<dbReference type="PROSITE" id="PS00463">
    <property type="entry name" value="ZN2_CY6_FUNGAL_1"/>
    <property type="match status" value="1"/>
</dbReference>
<dbReference type="PANTHER" id="PTHR31313:SF83">
    <property type="entry name" value="ZN(II)2CYS6 TRANSCRIPTION FACTOR (EUROFUNG)"/>
    <property type="match status" value="1"/>
</dbReference>
<dbReference type="Pfam" id="PF00172">
    <property type="entry name" value="Zn_clus"/>
    <property type="match status" value="1"/>
</dbReference>
<dbReference type="CDD" id="cd00067">
    <property type="entry name" value="GAL4"/>
    <property type="match status" value="1"/>
</dbReference>
<dbReference type="GO" id="GO:0009893">
    <property type="term" value="P:positive regulation of metabolic process"/>
    <property type="evidence" value="ECO:0007669"/>
    <property type="project" value="UniProtKB-ARBA"/>
</dbReference>
<evidence type="ECO:0000256" key="2">
    <source>
        <dbReference type="ARBA" id="ARBA00022723"/>
    </source>
</evidence>
<dbReference type="VEuPathDB" id="FungiDB:BO71DRAFT_327935"/>
<feature type="domain" description="Zn(2)-C6 fungal-type" evidence="9">
    <location>
        <begin position="43"/>
        <end position="73"/>
    </location>
</feature>
<dbReference type="SMART" id="SM00066">
    <property type="entry name" value="GAL4"/>
    <property type="match status" value="1"/>
</dbReference>
<dbReference type="GO" id="GO:0003677">
    <property type="term" value="F:DNA binding"/>
    <property type="evidence" value="ECO:0007669"/>
    <property type="project" value="UniProtKB-KW"/>
</dbReference>
<name>A0A319D7B1_9EURO</name>
<evidence type="ECO:0000313" key="10">
    <source>
        <dbReference type="EMBL" id="PYH93346.1"/>
    </source>
</evidence>
<dbReference type="InterPro" id="IPR036864">
    <property type="entry name" value="Zn2-C6_fun-type_DNA-bd_sf"/>
</dbReference>
<keyword evidence="6" id="KW-0804">Transcription</keyword>
<dbReference type="PROSITE" id="PS50048">
    <property type="entry name" value="ZN2_CY6_FUNGAL_2"/>
    <property type="match status" value="1"/>
</dbReference>
<dbReference type="Gene3D" id="4.10.240.10">
    <property type="entry name" value="Zn(2)-C6 fungal-type DNA-binding domain"/>
    <property type="match status" value="1"/>
</dbReference>
<evidence type="ECO:0000256" key="3">
    <source>
        <dbReference type="ARBA" id="ARBA00022833"/>
    </source>
</evidence>
<keyword evidence="2" id="KW-0479">Metal-binding</keyword>
<reference evidence="10 11" key="1">
    <citation type="submission" date="2018-02" db="EMBL/GenBank/DDBJ databases">
        <title>The genomes of Aspergillus section Nigri reveals drivers in fungal speciation.</title>
        <authorList>
            <consortium name="DOE Joint Genome Institute"/>
            <person name="Vesth T.C."/>
            <person name="Nybo J."/>
            <person name="Theobald S."/>
            <person name="Brandl J."/>
            <person name="Frisvad J.C."/>
            <person name="Nielsen K.F."/>
            <person name="Lyhne E.K."/>
            <person name="Kogle M.E."/>
            <person name="Kuo A."/>
            <person name="Riley R."/>
            <person name="Clum A."/>
            <person name="Nolan M."/>
            <person name="Lipzen A."/>
            <person name="Salamov A."/>
            <person name="Henrissat B."/>
            <person name="Wiebenga A."/>
            <person name="De vries R.P."/>
            <person name="Grigoriev I.V."/>
            <person name="Mortensen U.H."/>
            <person name="Andersen M.R."/>
            <person name="Baker S.E."/>
        </authorList>
    </citation>
    <scope>NUCLEOTIDE SEQUENCE [LARGE SCALE GENOMIC DNA]</scope>
    <source>
        <strain evidence="10 11">CBS 707.79</strain>
    </source>
</reference>
<organism evidence="10 11">
    <name type="scientific">Aspergillus ellipticus CBS 707.79</name>
    <dbReference type="NCBI Taxonomy" id="1448320"/>
    <lineage>
        <taxon>Eukaryota</taxon>
        <taxon>Fungi</taxon>
        <taxon>Dikarya</taxon>
        <taxon>Ascomycota</taxon>
        <taxon>Pezizomycotina</taxon>
        <taxon>Eurotiomycetes</taxon>
        <taxon>Eurotiomycetidae</taxon>
        <taxon>Eurotiales</taxon>
        <taxon>Aspergillaceae</taxon>
        <taxon>Aspergillus</taxon>
        <taxon>Aspergillus subgen. Circumdati</taxon>
    </lineage>
</organism>
<dbReference type="InterPro" id="IPR001138">
    <property type="entry name" value="Zn2Cys6_DnaBD"/>
</dbReference>
<dbReference type="OrthoDB" id="2154091at2759"/>
<dbReference type="InterPro" id="IPR007219">
    <property type="entry name" value="XnlR_reg_dom"/>
</dbReference>
<dbReference type="GO" id="GO:0005634">
    <property type="term" value="C:nucleus"/>
    <property type="evidence" value="ECO:0007669"/>
    <property type="project" value="UniProtKB-SubCell"/>
</dbReference>
<dbReference type="SMART" id="SM00906">
    <property type="entry name" value="Fungal_trans"/>
    <property type="match status" value="1"/>
</dbReference>
<comment type="subcellular location">
    <subcellularLocation>
        <location evidence="1">Nucleus</location>
    </subcellularLocation>
</comment>
<dbReference type="SUPFAM" id="SSF57701">
    <property type="entry name" value="Zn2/Cys6 DNA-binding domain"/>
    <property type="match status" value="1"/>
</dbReference>
<dbReference type="CDD" id="cd12148">
    <property type="entry name" value="fungal_TF_MHR"/>
    <property type="match status" value="1"/>
</dbReference>
<dbReference type="STRING" id="1448320.A0A319D7B1"/>
<dbReference type="Proteomes" id="UP000247810">
    <property type="component" value="Unassembled WGS sequence"/>
</dbReference>
<sequence>MADGNRPVPEGSSTSSTPAAPPKRNPPSVAGKSRGRSRYASKACAECRRRRAKCDGSKPSCSRCLGRQLQCVYTTDDDGRGTAPKSYVRLLQARISVLERILQLHSIDIDASAAQLLEQDAALESTTEMNTGSLCTEVSQLCAAFEGTLALDEDLNFDQDGEARYFGTTSGRLAFQTSKETQKFSLPGHRPQVLNLYTQALQDETQISEELETHLLGLYFTWEQPWCQVVDERLFRESKQDNGRYFSPLLLNCILAAASRYSDRLDIRSDPDDPNTAGRFFLETAEALLYIDIKQPTITTLQSLAILGTVYVAFGCDAAGWLHKGMANRLVLDMGLHLEPNALTGPNPMSPEEAELRRQIYWALYCDDKLAAIYTGRSCTMLVRNIQPCCARDFQGVVCMPSKPNPIDHCERCTSRSVSRTSLVGLQIALGTLSQILERILLNLYAPKRLTNDAHKRNFFDCCLLALRNWYYCLSSDLKPVRAGKASTFPQTYILCMVYHTAVILLAKPYLEHSDSPAAPSRPQQLQQEAPDDLIQQTSTLYLEAANNICSLGEQYRQVFGGFRKSPITATHCTLSAALALLNPQCRGPQNADFNDVDMDKMTSCLNTLQELSQSWTPPRKYHRSILRVIHSQQSSGLESDLDVFSAFPNVGFPPSYQASDNNPLGISREAEWDQTGNEFDWSMWTNMAVENDLPNSGGQKISFMDVSPGMSNDSRTTPSLSWDHRL</sequence>
<feature type="compositionally biased region" description="Polar residues" evidence="8">
    <location>
        <begin position="710"/>
        <end position="721"/>
    </location>
</feature>
<dbReference type="Pfam" id="PF04082">
    <property type="entry name" value="Fungal_trans"/>
    <property type="match status" value="1"/>
</dbReference>
<dbReference type="EMBL" id="KZ825895">
    <property type="protein sequence ID" value="PYH93346.1"/>
    <property type="molecule type" value="Genomic_DNA"/>
</dbReference>